<evidence type="ECO:0000313" key="2">
    <source>
        <dbReference type="Proteomes" id="UP000499080"/>
    </source>
</evidence>
<keyword evidence="2" id="KW-1185">Reference proteome</keyword>
<evidence type="ECO:0000313" key="1">
    <source>
        <dbReference type="EMBL" id="GBL93036.1"/>
    </source>
</evidence>
<sequence>MTDVDIVPSTEAGALVANHYALSLVEGPRAPPLLNPQEKRVPAYLSGSNSSVYSRCPLVLS</sequence>
<dbReference type="AlphaFoldDB" id="A0A4Y2BP32"/>
<accession>A0A4Y2BP32</accession>
<name>A0A4Y2BP32_ARAVE</name>
<proteinExistence type="predicted"/>
<dbReference type="Proteomes" id="UP000499080">
    <property type="component" value="Unassembled WGS sequence"/>
</dbReference>
<organism evidence="1 2">
    <name type="scientific">Araneus ventricosus</name>
    <name type="common">Orbweaver spider</name>
    <name type="synonym">Epeira ventricosa</name>
    <dbReference type="NCBI Taxonomy" id="182803"/>
    <lineage>
        <taxon>Eukaryota</taxon>
        <taxon>Metazoa</taxon>
        <taxon>Ecdysozoa</taxon>
        <taxon>Arthropoda</taxon>
        <taxon>Chelicerata</taxon>
        <taxon>Arachnida</taxon>
        <taxon>Araneae</taxon>
        <taxon>Araneomorphae</taxon>
        <taxon>Entelegynae</taxon>
        <taxon>Araneoidea</taxon>
        <taxon>Araneidae</taxon>
        <taxon>Araneus</taxon>
    </lineage>
</organism>
<feature type="non-terminal residue" evidence="1">
    <location>
        <position position="61"/>
    </location>
</feature>
<dbReference type="EMBL" id="BGPR01000090">
    <property type="protein sequence ID" value="GBL93036.1"/>
    <property type="molecule type" value="Genomic_DNA"/>
</dbReference>
<gene>
    <name evidence="1" type="ORF">AVEN_54666_1</name>
</gene>
<comment type="caution">
    <text evidence="1">The sequence shown here is derived from an EMBL/GenBank/DDBJ whole genome shotgun (WGS) entry which is preliminary data.</text>
</comment>
<protein>
    <submittedName>
        <fullName evidence="1">Uncharacterized protein</fullName>
    </submittedName>
</protein>
<reference evidence="1 2" key="1">
    <citation type="journal article" date="2019" name="Sci. Rep.">
        <title>Orb-weaving spider Araneus ventricosus genome elucidates the spidroin gene catalogue.</title>
        <authorList>
            <person name="Kono N."/>
            <person name="Nakamura H."/>
            <person name="Ohtoshi R."/>
            <person name="Moran D.A.P."/>
            <person name="Shinohara A."/>
            <person name="Yoshida Y."/>
            <person name="Fujiwara M."/>
            <person name="Mori M."/>
            <person name="Tomita M."/>
            <person name="Arakawa K."/>
        </authorList>
    </citation>
    <scope>NUCLEOTIDE SEQUENCE [LARGE SCALE GENOMIC DNA]</scope>
</reference>